<sequence length="162" mass="18541">PLPPESSPKPLEILCQDLQSDLTKHKRIIDKLKQEKKELESALEGEGYQFSEKDLEELKKENEILKKDLEEMQKSFSKGKKEATQVDTSQLELQITNLENKLREKDSVIADLKLSAISPIDVSGNPMAELVENLQKNINKLKTTINEKDKKILELNKKISQM</sequence>
<gene>
    <name evidence="2" type="ORF">S01H4_59921</name>
</gene>
<feature type="coiled-coil region" evidence="1">
    <location>
        <begin position="15"/>
        <end position="158"/>
    </location>
</feature>
<organism evidence="2">
    <name type="scientific">marine sediment metagenome</name>
    <dbReference type="NCBI Taxonomy" id="412755"/>
    <lineage>
        <taxon>unclassified sequences</taxon>
        <taxon>metagenomes</taxon>
        <taxon>ecological metagenomes</taxon>
    </lineage>
</organism>
<dbReference type="EMBL" id="BART01035227">
    <property type="protein sequence ID" value="GAH12289.1"/>
    <property type="molecule type" value="Genomic_DNA"/>
</dbReference>
<dbReference type="AlphaFoldDB" id="X1E517"/>
<protein>
    <submittedName>
        <fullName evidence="2">Uncharacterized protein</fullName>
    </submittedName>
</protein>
<comment type="caution">
    <text evidence="2">The sequence shown here is derived from an EMBL/GenBank/DDBJ whole genome shotgun (WGS) entry which is preliminary data.</text>
</comment>
<evidence type="ECO:0000313" key="2">
    <source>
        <dbReference type="EMBL" id="GAH12289.1"/>
    </source>
</evidence>
<feature type="non-terminal residue" evidence="2">
    <location>
        <position position="1"/>
    </location>
</feature>
<proteinExistence type="predicted"/>
<accession>X1E517</accession>
<keyword evidence="1" id="KW-0175">Coiled coil</keyword>
<evidence type="ECO:0000256" key="1">
    <source>
        <dbReference type="SAM" id="Coils"/>
    </source>
</evidence>
<reference evidence="2" key="1">
    <citation type="journal article" date="2014" name="Front. Microbiol.">
        <title>High frequency of phylogenetically diverse reductive dehalogenase-homologous genes in deep subseafloor sedimentary metagenomes.</title>
        <authorList>
            <person name="Kawai M."/>
            <person name="Futagami T."/>
            <person name="Toyoda A."/>
            <person name="Takaki Y."/>
            <person name="Nishi S."/>
            <person name="Hori S."/>
            <person name="Arai W."/>
            <person name="Tsubouchi T."/>
            <person name="Morono Y."/>
            <person name="Uchiyama I."/>
            <person name="Ito T."/>
            <person name="Fujiyama A."/>
            <person name="Inagaki F."/>
            <person name="Takami H."/>
        </authorList>
    </citation>
    <scope>NUCLEOTIDE SEQUENCE</scope>
    <source>
        <strain evidence="2">Expedition CK06-06</strain>
    </source>
</reference>
<name>X1E517_9ZZZZ</name>